<accession>M0QIZ1</accession>
<dbReference type="AlphaFoldDB" id="M0QIZ1"/>
<dbReference type="STRING" id="1223545.GS4_07_01310"/>
<dbReference type="Proteomes" id="UP000011666">
    <property type="component" value="Unassembled WGS sequence"/>
</dbReference>
<dbReference type="eggNOG" id="ENOG5033TH7">
    <property type="taxonomic scope" value="Bacteria"/>
</dbReference>
<name>M0QIZ1_9ACTN</name>
<evidence type="ECO:0000313" key="2">
    <source>
        <dbReference type="Proteomes" id="UP000011666"/>
    </source>
</evidence>
<keyword evidence="2" id="KW-1185">Reference proteome</keyword>
<gene>
    <name evidence="1" type="ORF">GS4_07_01310</name>
</gene>
<dbReference type="EMBL" id="BANX01000007">
    <property type="protein sequence ID" value="GAC67382.1"/>
    <property type="molecule type" value="Genomic_DNA"/>
</dbReference>
<evidence type="ECO:0000313" key="1">
    <source>
        <dbReference type="EMBL" id="GAC67382.1"/>
    </source>
</evidence>
<reference evidence="1 2" key="1">
    <citation type="submission" date="2013-01" db="EMBL/GenBank/DDBJ databases">
        <title>Whole genome shotgun sequence of Gordonia soli NBRC 108243.</title>
        <authorList>
            <person name="Isaki-Nakamura S."/>
            <person name="Hosoyama A."/>
            <person name="Tsuchikane K."/>
            <person name="Ando Y."/>
            <person name="Baba S."/>
            <person name="Ohji S."/>
            <person name="Hamada M."/>
            <person name="Tamura T."/>
            <person name="Yamazoe A."/>
            <person name="Yamazaki S."/>
            <person name="Fujita N."/>
        </authorList>
    </citation>
    <scope>NUCLEOTIDE SEQUENCE [LARGE SCALE GENOMIC DNA]</scope>
    <source>
        <strain evidence="1 2">NBRC 108243</strain>
    </source>
</reference>
<proteinExistence type="predicted"/>
<comment type="caution">
    <text evidence="1">The sequence shown here is derived from an EMBL/GenBank/DDBJ whole genome shotgun (WGS) entry which is preliminary data.</text>
</comment>
<dbReference type="OrthoDB" id="3568381at2"/>
<protein>
    <submittedName>
        <fullName evidence="1">Uncharacterized protein</fullName>
    </submittedName>
</protein>
<dbReference type="RefSeq" id="WP_007618501.1">
    <property type="nucleotide sequence ID" value="NZ_BANX01000007.1"/>
</dbReference>
<organism evidence="1 2">
    <name type="scientific">Gordonia soli NBRC 108243</name>
    <dbReference type="NCBI Taxonomy" id="1223545"/>
    <lineage>
        <taxon>Bacteria</taxon>
        <taxon>Bacillati</taxon>
        <taxon>Actinomycetota</taxon>
        <taxon>Actinomycetes</taxon>
        <taxon>Mycobacteriales</taxon>
        <taxon>Gordoniaceae</taxon>
        <taxon>Gordonia</taxon>
    </lineage>
</organism>
<sequence length="398" mass="44739">MTATTAPVDDRVLTDPDYEPTLAEWNALVQQGGRAYKSELARRTVFESELFGMNTYIVMSMMEDYLRVPERLRVISEHATPEELVRQGLPVGSKRSFINLAAMPLHYLTGREIYVDLGTNDLADGLEDQLTVLRFWRRATIAMRTDGSLFNMDAEPANSSHVVGPDLLQTILDNLEPNDPTTTATIRKFAARLTAYAFLENCDARTAVCDTGPYDLGDGTFLALRELSCDGRGDFPWLDGIRESLPEHDFVLAYRLPNSVTMDNNVWGTAWFTPSDYLSEVIEARVFAARDGELRPLSQAEVVDLTGHIRSAHRQLYARLADTAPEQRNLYATQMYTWKLKAWARIAGCYDEIDWTISPSITESYEKFRDPAVALGLIGGIFVPADRDSCFRPIGESR</sequence>